<feature type="compositionally biased region" description="Basic and acidic residues" evidence="1">
    <location>
        <begin position="120"/>
        <end position="138"/>
    </location>
</feature>
<reference evidence="2 3" key="1">
    <citation type="submission" date="2004-09" db="EMBL/GenBank/DDBJ databases">
        <authorList>
            <person name="Ai X.L."/>
            <person name="Wang Z.F."/>
            <person name="Wang B."/>
            <person name="Zhang W."/>
            <person name="Li F."/>
            <person name="Fu J.H."/>
            <person name="Cui C.S."/>
            <person name="Shi Y.H."/>
            <person name="He M."/>
        </authorList>
    </citation>
    <scope>NUCLEOTIDE SEQUENCE [LARGE SCALE GENOMIC DNA]</scope>
</reference>
<sequence length="362" mass="42382">MDVAEHDLHFSDEENEEVNKIFNSKTTKRVTFKNDVDECHKAVISIQEVPHKIKKRPKPFVSSEEKAAKRRRDSQYIAEQEFVAEEEQFVMPNVNVPHSEEMRPNYNMLDPEMFEAEVKRENRVESDDDEKLREKTNGNDDDNSSSSSDEESEEDVEVKKEEVTPPPKSKKPNKAPVRFYIEDLINRLDEIIAEPAMLTENIRLIKEKVEQMTTIRRIQNIAPKKELKSYVHIYVGREVIGFFNNSYKQPKGVKANIHNETLKLEPAFSICVGYKSQKRANPLIKKLKVMGNQDLFRFSETPKKYRHCKLNKMWEYIETIHKFCTAQDLSPSTDNLHSCHKFIRYLIQNQNEENCTLTVENA</sequence>
<feature type="region of interest" description="Disordered" evidence="1">
    <location>
        <begin position="120"/>
        <end position="174"/>
    </location>
</feature>
<organism evidence="2 3">
    <name type="scientific">Agrotis segetum granulosis virus</name>
    <name type="common">AsGV</name>
    <name type="synonym">Agrotis segetum granulovirus</name>
    <dbReference type="NCBI Taxonomy" id="10464"/>
    <lineage>
        <taxon>Viruses</taxon>
        <taxon>Viruses incertae sedis</taxon>
        <taxon>Naldaviricetes</taxon>
        <taxon>Lefavirales</taxon>
        <taxon>Baculoviridae</taxon>
        <taxon>Betabaculovirus</taxon>
        <taxon>Betabaculovirus agsegetum</taxon>
    </lineage>
</organism>
<proteinExistence type="predicted"/>
<feature type="compositionally biased region" description="Acidic residues" evidence="1">
    <location>
        <begin position="139"/>
        <end position="156"/>
    </location>
</feature>
<protein>
    <submittedName>
        <fullName evidence="2">ORF24</fullName>
    </submittedName>
</protein>
<dbReference type="EMBL" id="AY522332">
    <property type="protein sequence ID" value="AAS82714.1"/>
    <property type="molecule type" value="Genomic_DNA"/>
</dbReference>
<evidence type="ECO:0000313" key="2">
    <source>
        <dbReference type="EMBL" id="AAS82714.1"/>
    </source>
</evidence>
<evidence type="ECO:0000313" key="3">
    <source>
        <dbReference type="Proteomes" id="UP000202635"/>
    </source>
</evidence>
<gene>
    <name evidence="2" type="primary">ORF24</name>
    <name evidence="2" type="ORF">AsGVgp024</name>
</gene>
<dbReference type="Proteomes" id="UP000202635">
    <property type="component" value="Genome"/>
</dbReference>
<name>Q6QXE3_GVAS</name>
<accession>Q6QXE3</accession>
<feature type="region of interest" description="Disordered" evidence="1">
    <location>
        <begin position="54"/>
        <end position="74"/>
    </location>
</feature>
<organismHost>
    <name type="scientific">Agrotis segetum</name>
    <name type="common">Turnip moth</name>
    <dbReference type="NCBI Taxonomy" id="47767"/>
</organismHost>
<evidence type="ECO:0000256" key="1">
    <source>
        <dbReference type="SAM" id="MobiDB-lite"/>
    </source>
</evidence>